<organism evidence="3 4">
    <name type="scientific">Lachnellula arida</name>
    <dbReference type="NCBI Taxonomy" id="1316785"/>
    <lineage>
        <taxon>Eukaryota</taxon>
        <taxon>Fungi</taxon>
        <taxon>Dikarya</taxon>
        <taxon>Ascomycota</taxon>
        <taxon>Pezizomycotina</taxon>
        <taxon>Leotiomycetes</taxon>
        <taxon>Helotiales</taxon>
        <taxon>Lachnaceae</taxon>
        <taxon>Lachnellula</taxon>
    </lineage>
</organism>
<sequence length="690" mass="76541">MARLVIEDSDDDFPDLDELLCGKGASTGGMSTTMRETTTSRDDEEAGWKGKSNGKAGKSDGKEMEVTTAVKKKRVLKRRDDNPLLRPLASTATASEGRKGRAGVGIKTSWAVEKEIMPVSKKKAVTGFDSEEKVEIRTPPKRRRAEPAPVVDFESEGEDDSGILAKPAQSKTRTVDVKTEGEDDDISDFTVNDSTFLEEISDLEMPPPPKPPRSARRLVKGRKPEKEDEELDLGMRKLSMKDGAFDKIARDFGSSEEIALPGRSLKDFQSNDNKPAKDVPRPKKKIPEPSSDIEDPFTLRFSPSDNKARKVSKTTRFVTPPGSPELKPKGLVSPKKIPRIPTTPHRPSMDNFWSQDVVNDWNDEYSPPKKLQPKPKPQLDQNDSLSNGALLFSPAKKSPVKQDRQAKDAKKAFSEKKHALAETFLAELDAKITDGQISKLASLTGGIKIIWSKKLNTTAGRANWKRETIRSTTLRPDGKPAAPTQRHHAAIELAEKVIDDEDRLLNVVAHEFCHLANFMISNMKTNPHGKEFKAWAAKVSHHFRHRGIEVTTKHSYSIDYKYIWECENCGLEFKRHSKSIDPAKHQCGVCKSKLVQTKPVPRGGGNVGGNEYQVFVKENMKIVREANPGSPQKEIMGLVGKKYQELKASRLKESVSVSVEELVGSKEATPESDGVGLVARKLDFLDLTSP</sequence>
<dbReference type="AlphaFoldDB" id="A0A8T9BJ79"/>
<evidence type="ECO:0000313" key="3">
    <source>
        <dbReference type="EMBL" id="TVY20028.1"/>
    </source>
</evidence>
<dbReference type="SMART" id="SM00731">
    <property type="entry name" value="SprT"/>
    <property type="match status" value="1"/>
</dbReference>
<dbReference type="OrthoDB" id="20772at2759"/>
<keyword evidence="4" id="KW-1185">Reference proteome</keyword>
<evidence type="ECO:0000259" key="2">
    <source>
        <dbReference type="SMART" id="SM00731"/>
    </source>
</evidence>
<gene>
    <name evidence="3" type="ORF">LARI1_G000989</name>
</gene>
<dbReference type="InterPro" id="IPR035240">
    <property type="entry name" value="SprT_Zn_ribbon"/>
</dbReference>
<dbReference type="CDD" id="cd00084">
    <property type="entry name" value="HMG-box_SF"/>
    <property type="match status" value="1"/>
</dbReference>
<feature type="domain" description="SprT-like" evidence="2">
    <location>
        <begin position="426"/>
        <end position="597"/>
    </location>
</feature>
<dbReference type="PANTHER" id="PTHR23099">
    <property type="entry name" value="TRANSCRIPTIONAL REGULATOR"/>
    <property type="match status" value="1"/>
</dbReference>
<feature type="compositionally biased region" description="Low complexity" evidence="1">
    <location>
        <begin position="28"/>
        <end position="37"/>
    </location>
</feature>
<feature type="region of interest" description="Disordered" evidence="1">
    <location>
        <begin position="255"/>
        <end position="406"/>
    </location>
</feature>
<dbReference type="InterPro" id="IPR006640">
    <property type="entry name" value="SprT-like_domain"/>
</dbReference>
<dbReference type="Pfam" id="PF10263">
    <property type="entry name" value="SprT-like"/>
    <property type="match status" value="1"/>
</dbReference>
<reference evidence="3 4" key="1">
    <citation type="submission" date="2018-05" db="EMBL/GenBank/DDBJ databases">
        <title>Whole genome sequencing for identification of molecular markers to develop diagnostic detection tools for the regulated plant pathogen Lachnellula willkommii.</title>
        <authorList>
            <person name="Giroux E."/>
            <person name="Bilodeau G."/>
        </authorList>
    </citation>
    <scope>NUCLEOTIDE SEQUENCE [LARGE SCALE GENOMIC DNA]</scope>
    <source>
        <strain evidence="3 4">CBS 203.66</strain>
    </source>
</reference>
<name>A0A8T9BJ79_9HELO</name>
<feature type="compositionally biased region" description="Basic and acidic residues" evidence="1">
    <location>
        <begin position="274"/>
        <end position="287"/>
    </location>
</feature>
<dbReference type="PANTHER" id="PTHR23099:SF0">
    <property type="entry name" value="GERM CELL NUCLEAR ACIDIC PROTEIN"/>
    <property type="match status" value="1"/>
</dbReference>
<dbReference type="Proteomes" id="UP000469559">
    <property type="component" value="Unassembled WGS sequence"/>
</dbReference>
<dbReference type="GO" id="GO:0005634">
    <property type="term" value="C:nucleus"/>
    <property type="evidence" value="ECO:0007669"/>
    <property type="project" value="TreeGrafter"/>
</dbReference>
<dbReference type="GO" id="GO:0006950">
    <property type="term" value="P:response to stress"/>
    <property type="evidence" value="ECO:0007669"/>
    <property type="project" value="UniProtKB-ARBA"/>
</dbReference>
<dbReference type="Pfam" id="PF17283">
    <property type="entry name" value="Zn_ribbon_SprT"/>
    <property type="match status" value="1"/>
</dbReference>
<evidence type="ECO:0000313" key="4">
    <source>
        <dbReference type="Proteomes" id="UP000469559"/>
    </source>
</evidence>
<protein>
    <submittedName>
        <fullName evidence="3">HMG box-containing protein</fullName>
    </submittedName>
</protein>
<evidence type="ECO:0000256" key="1">
    <source>
        <dbReference type="SAM" id="MobiDB-lite"/>
    </source>
</evidence>
<comment type="caution">
    <text evidence="3">The sequence shown here is derived from an EMBL/GenBank/DDBJ whole genome shotgun (WGS) entry which is preliminary data.</text>
</comment>
<feature type="compositionally biased region" description="Basic residues" evidence="1">
    <location>
        <begin position="213"/>
        <end position="223"/>
    </location>
</feature>
<dbReference type="EMBL" id="QGMF01000074">
    <property type="protein sequence ID" value="TVY20028.1"/>
    <property type="molecule type" value="Genomic_DNA"/>
</dbReference>
<proteinExistence type="predicted"/>
<accession>A0A8T9BJ79</accession>
<feature type="region of interest" description="Disordered" evidence="1">
    <location>
        <begin position="16"/>
        <end position="103"/>
    </location>
</feature>
<feature type="region of interest" description="Disordered" evidence="1">
    <location>
        <begin position="123"/>
        <end position="235"/>
    </location>
</feature>